<dbReference type="CDD" id="cd01650">
    <property type="entry name" value="RT_nLTR_like"/>
    <property type="match status" value="1"/>
</dbReference>
<dbReference type="GO" id="GO:0007508">
    <property type="term" value="P:larval heart development"/>
    <property type="evidence" value="ECO:0007669"/>
    <property type="project" value="TreeGrafter"/>
</dbReference>
<dbReference type="Pfam" id="PF00078">
    <property type="entry name" value="RVT_1"/>
    <property type="match status" value="1"/>
</dbReference>
<dbReference type="GO" id="GO:0061343">
    <property type="term" value="P:cell adhesion involved in heart morphogenesis"/>
    <property type="evidence" value="ECO:0007669"/>
    <property type="project" value="TreeGrafter"/>
</dbReference>
<dbReference type="SUPFAM" id="SSF56219">
    <property type="entry name" value="DNase I-like"/>
    <property type="match status" value="1"/>
</dbReference>
<dbReference type="PROSITE" id="PS50878">
    <property type="entry name" value="RT_POL"/>
    <property type="match status" value="1"/>
</dbReference>
<dbReference type="OrthoDB" id="410104at2759"/>
<dbReference type="InterPro" id="IPR036691">
    <property type="entry name" value="Endo/exonu/phosph_ase_sf"/>
</dbReference>
<comment type="caution">
    <text evidence="2">The sequence shown here is derived from an EMBL/GenBank/DDBJ whole genome shotgun (WGS) entry which is preliminary data.</text>
</comment>
<evidence type="ECO:0000313" key="2">
    <source>
        <dbReference type="EMBL" id="CAD2194167.1"/>
    </source>
</evidence>
<dbReference type="Gene3D" id="3.60.10.10">
    <property type="entry name" value="Endonuclease/exonuclease/phosphatase"/>
    <property type="match status" value="1"/>
</dbReference>
<dbReference type="InterPro" id="IPR000477">
    <property type="entry name" value="RT_dom"/>
</dbReference>
<organism evidence="2 3">
    <name type="scientific">Meloidogyne enterolobii</name>
    <name type="common">Root-knot nematode worm</name>
    <name type="synonym">Meloidogyne mayaguensis</name>
    <dbReference type="NCBI Taxonomy" id="390850"/>
    <lineage>
        <taxon>Eukaryota</taxon>
        <taxon>Metazoa</taxon>
        <taxon>Ecdysozoa</taxon>
        <taxon>Nematoda</taxon>
        <taxon>Chromadorea</taxon>
        <taxon>Rhabditida</taxon>
        <taxon>Tylenchina</taxon>
        <taxon>Tylenchomorpha</taxon>
        <taxon>Tylenchoidea</taxon>
        <taxon>Meloidogynidae</taxon>
        <taxon>Meloidogyninae</taxon>
        <taxon>Meloidogyne</taxon>
    </lineage>
</organism>
<accession>A0A6V7X595</accession>
<dbReference type="Pfam" id="PF14529">
    <property type="entry name" value="Exo_endo_phos_2"/>
    <property type="match status" value="1"/>
</dbReference>
<dbReference type="AlphaFoldDB" id="A0A6V7X595"/>
<protein>
    <recommendedName>
        <fullName evidence="1">Reverse transcriptase domain-containing protein</fullName>
    </recommendedName>
</protein>
<dbReference type="InterPro" id="IPR043502">
    <property type="entry name" value="DNA/RNA_pol_sf"/>
</dbReference>
<gene>
    <name evidence="2" type="ORF">MENT_LOCUS47159</name>
</gene>
<dbReference type="PRINTS" id="PR01345">
    <property type="entry name" value="CERVTRCPTASE"/>
</dbReference>
<dbReference type="EMBL" id="CAJEWN010001089">
    <property type="protein sequence ID" value="CAD2194167.1"/>
    <property type="molecule type" value="Genomic_DNA"/>
</dbReference>
<proteinExistence type="predicted"/>
<dbReference type="Proteomes" id="UP000580250">
    <property type="component" value="Unassembled WGS sequence"/>
</dbReference>
<name>A0A6V7X595_MELEN</name>
<dbReference type="SUPFAM" id="SSF56672">
    <property type="entry name" value="DNA/RNA polymerases"/>
    <property type="match status" value="1"/>
</dbReference>
<dbReference type="InterPro" id="IPR005135">
    <property type="entry name" value="Endo/exonuclease/phosphatase"/>
</dbReference>
<dbReference type="GO" id="GO:0031012">
    <property type="term" value="C:extracellular matrix"/>
    <property type="evidence" value="ECO:0007669"/>
    <property type="project" value="TreeGrafter"/>
</dbReference>
<reference evidence="2 3" key="1">
    <citation type="submission" date="2020-08" db="EMBL/GenBank/DDBJ databases">
        <authorList>
            <person name="Koutsovoulos G."/>
            <person name="Danchin GJ E."/>
        </authorList>
    </citation>
    <scope>NUCLEOTIDE SEQUENCE [LARGE SCALE GENOMIC DNA]</scope>
</reference>
<sequence>MVDRVDKNEKRTDNKNISSNIDSRLLLIEQQIKTLPTNDTIKQLTTALNDLRLSFSQKLDNLEEKLLLATNNNINDAATQERKRSLVFIGLEESTLSAASARAAEDVATAVGVLDMLDVQAQPCAVYRLGKPNPANNGGRLLKIVLPASVFQHVALGKWKQLRDDIRTKAKYKRLLIRPSLTKEELEKEREERNKKWKMKEMNNVTTRESNTYQILLFTESWLGHSINDPQLLQNLPYNIIRSDRQSKKGGGVCVFLAKNISFLRIDIPKNKKFDLCAFDIFDSKTINKHRFILVYRPPSLTNFDENLELLDQITILSSVNFNTTIIGDLNLPKINWDTKSSTNLNQTEKCFLELSNQLELTQMITFPTRENNVLDILLTYTPHIITNIQSLPPFSQNDHISDHLSFKFQLCFSQEQQTSLTKLDYKNANYDNINTYLFYIDWNNVFSYSPEIDAQYQSFINILKTAIHLFTPIKKSKSLISKLPKHIQSMIINRDNLFSQYQNNQIIEKINQTSQKIDKEIQRYYRNRENSKMSKLETKYDFVANFLKNRKTNIPTLINEENNPIFKDNDKAEQIAIFIEKTQTKQNSHHDITLKNPQQKINNIDISELNVFELLSNLSNKINESSDNIPEYFLKKCSATLAYPLYYLFTKSFTSSELPEKWKEAIIVPIPKIVNSSSPNDYRPISLLSPISKIMERIIYVQLVKYIETNNILPDSQHGFRTSKSVTSQLLETFNDLTNSIENKEIVDVIYFDYRKAFDSISHKKLLDKLTNIGITGALHKWITSYLSNRKFKVKIQTSFSNTKSIISGVPQGSILGPLLFILYISDLPEKCKTKGVEIKLFADDLKAYYISKPSPSFSSTLQNFISKLEIYSTQNDLFLSTEKCKVLHIGRQNPKSQYSLYNSLISSIQKEESIRDLGVHFQSDLKWDSHINIIVSKAKKVMFTIIKSLKTNNPDILLNLYKIYIRPILEFASPIFNPYLKKDIEHIETVQKTFLKIIFKRSHPRLATPSYLELLEIFQIDSLQIRRLKIDLNFFHKIIHGYVRINLNNAFYFHETKTRGDAFKIYLPGANTQIRLQSFFYRVPRLYSKLPENIRKQTPIQFTKLLDTFNLTQLTLDPLDYTS</sequence>
<dbReference type="GO" id="GO:0003824">
    <property type="term" value="F:catalytic activity"/>
    <property type="evidence" value="ECO:0007669"/>
    <property type="project" value="InterPro"/>
</dbReference>
<evidence type="ECO:0000313" key="3">
    <source>
        <dbReference type="Proteomes" id="UP000580250"/>
    </source>
</evidence>
<dbReference type="PANTHER" id="PTHR33395">
    <property type="entry name" value="TRANSCRIPTASE, PUTATIVE-RELATED-RELATED"/>
    <property type="match status" value="1"/>
</dbReference>
<dbReference type="PANTHER" id="PTHR33395:SF22">
    <property type="entry name" value="REVERSE TRANSCRIPTASE DOMAIN-CONTAINING PROTEIN"/>
    <property type="match status" value="1"/>
</dbReference>
<feature type="domain" description="Reverse transcriptase" evidence="1">
    <location>
        <begin position="652"/>
        <end position="923"/>
    </location>
</feature>
<evidence type="ECO:0000259" key="1">
    <source>
        <dbReference type="PROSITE" id="PS50878"/>
    </source>
</evidence>